<dbReference type="PANTHER" id="PTHR47153">
    <property type="entry name" value="LACTATE UTILIZATION PROTEIN B"/>
    <property type="match status" value="1"/>
</dbReference>
<sequence length="434" mass="49248">MSDKGNELYEHVKDRIAVLQEKGTLEYNFGSFWKYVSAIMPKQHDMRYLYEDSSREFVNKYRDQLIAMKEDFIENMDYYVEKCIKVMREVNNMTVYYAKTNEEAHEIFLKEMGDIKVIYKSKSNEAKDIGILEVLKQNNIKIKETDLGDVLVQLFDYKLPSFGVGPGAHFTREQIVSKIKEVHGVELEPTASAIVEYYRNSYRKELLNDVKVSLTSANAISAEDGTILLGENEGNISLLTRATEKHIVLCGITKIVPTILDAVLVVKLQTRINNVSFNYISLITGPSATADIQGEKVLGMYGAKEVVVILVDDWRKKAMKENLFYKDFLRCIGCKTCNYTCTASRAFGNIFASKYGLGADGIIRDYIHNGIEGAVKDGLFFCTGCENCRHWCPVSINLGEIMKSLKKEAIKAGLCPPPLKEYQQKILNEKNPFK</sequence>
<proteinExistence type="predicted"/>
<dbReference type="GO" id="GO:0051539">
    <property type="term" value="F:4 iron, 4 sulfur cluster binding"/>
    <property type="evidence" value="ECO:0007669"/>
    <property type="project" value="UniProtKB-KW"/>
</dbReference>
<dbReference type="InterPro" id="IPR003741">
    <property type="entry name" value="LUD_dom"/>
</dbReference>
<evidence type="ECO:0000256" key="3">
    <source>
        <dbReference type="ARBA" id="ARBA00022737"/>
    </source>
</evidence>
<name>A0A0F9RX52_9ZZZZ</name>
<evidence type="ECO:0000313" key="7">
    <source>
        <dbReference type="EMBL" id="KKN29526.1"/>
    </source>
</evidence>
<keyword evidence="2" id="KW-0004">4Fe-4S</keyword>
<dbReference type="SUPFAM" id="SSF100950">
    <property type="entry name" value="NagB/RpiA/CoA transferase-like"/>
    <property type="match status" value="1"/>
</dbReference>
<dbReference type="InterPro" id="IPR024185">
    <property type="entry name" value="FTHF_cligase-like_sf"/>
</dbReference>
<gene>
    <name evidence="7" type="ORF">LCGC14_0843210</name>
</gene>
<evidence type="ECO:0000259" key="5">
    <source>
        <dbReference type="Pfam" id="PF02589"/>
    </source>
</evidence>
<evidence type="ECO:0000256" key="1">
    <source>
        <dbReference type="ARBA" id="ARBA00022448"/>
    </source>
</evidence>
<dbReference type="EMBL" id="LAZR01002481">
    <property type="protein sequence ID" value="KKN29526.1"/>
    <property type="molecule type" value="Genomic_DNA"/>
</dbReference>
<reference evidence="7" key="1">
    <citation type="journal article" date="2015" name="Nature">
        <title>Complex archaea that bridge the gap between prokaryotes and eukaryotes.</title>
        <authorList>
            <person name="Spang A."/>
            <person name="Saw J.H."/>
            <person name="Jorgensen S.L."/>
            <person name="Zaremba-Niedzwiedzka K."/>
            <person name="Martijn J."/>
            <person name="Lind A.E."/>
            <person name="van Eijk R."/>
            <person name="Schleper C."/>
            <person name="Guy L."/>
            <person name="Ettema T.J."/>
        </authorList>
    </citation>
    <scope>NUCLEOTIDE SEQUENCE</scope>
</reference>
<dbReference type="InterPro" id="IPR017900">
    <property type="entry name" value="4Fe4S_Fe_S_CS"/>
</dbReference>
<dbReference type="InterPro" id="IPR004452">
    <property type="entry name" value="LutB/LldF"/>
</dbReference>
<keyword evidence="2" id="KW-0411">Iron-sulfur</keyword>
<protein>
    <recommendedName>
        <fullName evidence="8">4Fe-4S ferredoxin-type domain-containing protein</fullName>
    </recommendedName>
</protein>
<dbReference type="InterPro" id="IPR009051">
    <property type="entry name" value="Helical_ferredxn"/>
</dbReference>
<evidence type="ECO:0000256" key="2">
    <source>
        <dbReference type="ARBA" id="ARBA00022485"/>
    </source>
</evidence>
<evidence type="ECO:0000259" key="6">
    <source>
        <dbReference type="Pfam" id="PF13183"/>
    </source>
</evidence>
<dbReference type="Gene3D" id="3.40.50.10420">
    <property type="entry name" value="NagB/RpiA/CoA transferase-like"/>
    <property type="match status" value="1"/>
</dbReference>
<feature type="domain" description="4Fe-4S ferredoxin-type" evidence="6">
    <location>
        <begin position="329"/>
        <end position="396"/>
    </location>
</feature>
<evidence type="ECO:0008006" key="8">
    <source>
        <dbReference type="Google" id="ProtNLM"/>
    </source>
</evidence>
<dbReference type="Gene3D" id="1.10.1060.10">
    <property type="entry name" value="Alpha-helical ferredoxin"/>
    <property type="match status" value="1"/>
</dbReference>
<comment type="caution">
    <text evidence="7">The sequence shown here is derived from an EMBL/GenBank/DDBJ whole genome shotgun (WGS) entry which is preliminary data.</text>
</comment>
<keyword evidence="1" id="KW-0813">Transport</keyword>
<dbReference type="GO" id="GO:0006089">
    <property type="term" value="P:lactate metabolic process"/>
    <property type="evidence" value="ECO:0007669"/>
    <property type="project" value="InterPro"/>
</dbReference>
<dbReference type="Pfam" id="PF02589">
    <property type="entry name" value="LUD_dom"/>
    <property type="match status" value="1"/>
</dbReference>
<keyword evidence="3" id="KW-0677">Repeat</keyword>
<feature type="domain" description="LUD" evidence="5">
    <location>
        <begin position="89"/>
        <end position="311"/>
    </location>
</feature>
<evidence type="ECO:0000256" key="4">
    <source>
        <dbReference type="ARBA" id="ARBA00022982"/>
    </source>
</evidence>
<keyword evidence="2" id="KW-0408">Iron</keyword>
<dbReference type="PANTHER" id="PTHR47153:SF2">
    <property type="entry name" value="LACTATE UTILIZATION PROTEIN B"/>
    <property type="match status" value="1"/>
</dbReference>
<organism evidence="7">
    <name type="scientific">marine sediment metagenome</name>
    <dbReference type="NCBI Taxonomy" id="412755"/>
    <lineage>
        <taxon>unclassified sequences</taxon>
        <taxon>metagenomes</taxon>
        <taxon>ecological metagenomes</taxon>
    </lineage>
</organism>
<keyword evidence="2" id="KW-0479">Metal-binding</keyword>
<dbReference type="InterPro" id="IPR017896">
    <property type="entry name" value="4Fe4S_Fe-S-bd"/>
</dbReference>
<keyword evidence="4" id="KW-0249">Electron transport</keyword>
<dbReference type="SUPFAM" id="SSF46548">
    <property type="entry name" value="alpha-helical ferredoxin"/>
    <property type="match status" value="1"/>
</dbReference>
<dbReference type="AlphaFoldDB" id="A0A0F9RX52"/>
<accession>A0A0F9RX52</accession>
<dbReference type="InterPro" id="IPR037171">
    <property type="entry name" value="NagB/RpiA_transferase-like"/>
</dbReference>
<dbReference type="Pfam" id="PF13183">
    <property type="entry name" value="Fer4_8"/>
    <property type="match status" value="1"/>
</dbReference>
<dbReference type="PROSITE" id="PS00198">
    <property type="entry name" value="4FE4S_FER_1"/>
    <property type="match status" value="1"/>
</dbReference>